<evidence type="ECO:0000256" key="2">
    <source>
        <dbReference type="ARBA" id="ARBA00022963"/>
    </source>
</evidence>
<dbReference type="InterPro" id="IPR002641">
    <property type="entry name" value="PNPLA_dom"/>
</dbReference>
<dbReference type="PANTHER" id="PTHR14226">
    <property type="entry name" value="NEUROPATHY TARGET ESTERASE/SWISS CHEESE D.MELANOGASTER"/>
    <property type="match status" value="1"/>
</dbReference>
<protein>
    <recommendedName>
        <fullName evidence="6">PNPLA domain-containing protein</fullName>
    </recommendedName>
</protein>
<keyword evidence="2" id="KW-0442">Lipid degradation</keyword>
<dbReference type="Gene3D" id="3.40.1090.10">
    <property type="entry name" value="Cytosolic phospholipase A2 catalytic domain"/>
    <property type="match status" value="1"/>
</dbReference>
<dbReference type="EMBL" id="HBGU01078619">
    <property type="protein sequence ID" value="CAD9544906.1"/>
    <property type="molecule type" value="Transcribed_RNA"/>
</dbReference>
<feature type="short sequence motif" description="DGA/G" evidence="4">
    <location>
        <begin position="123"/>
        <end position="125"/>
    </location>
</feature>
<name>A0A7S2JDL7_9EUKA</name>
<dbReference type="AlphaFoldDB" id="A0A7S2JDL7"/>
<dbReference type="GO" id="GO:0016042">
    <property type="term" value="P:lipid catabolic process"/>
    <property type="evidence" value="ECO:0007669"/>
    <property type="project" value="UniProtKB-KW"/>
</dbReference>
<proteinExistence type="predicted"/>
<feature type="compositionally biased region" description="Basic and acidic residues" evidence="5">
    <location>
        <begin position="356"/>
        <end position="366"/>
    </location>
</feature>
<dbReference type="GO" id="GO:0052689">
    <property type="term" value="F:carboxylic ester hydrolase activity"/>
    <property type="evidence" value="ECO:0007669"/>
    <property type="project" value="UniProtKB-ARBA"/>
</dbReference>
<feature type="domain" description="PNPLA" evidence="6">
    <location>
        <begin position="1"/>
        <end position="136"/>
    </location>
</feature>
<sequence>MAGLKFFQPSSTHHRPSGPQHVEQTLLDSRVLEETILNLIGNITFLEAFDKTGRVLNITVTRSDGKAPPLLCNYLTTPHMLLHSASLASCSIPGVFEAVQLQMRGRNGEIEPYFKSGEWTWTDGGLQADLPKQRLTELFNVNQFIVSQVNPLAPLFVPVDGTGVRWLEECNEMLKSQLVGFVQGISKLWNGRLVRPGGFRGVDFVLQDYEGTVTIRPSWGLREMSKFLANFDDSRLDKYIRDGERATWPQIELIRSLCEIEYCLDEVATELQRTMAISRSRLRLAAKAAIAARDSTDMADVLNEDGESSTSRLTCNRQESMTADGALMRGKLPSYVSLAAYDGRPRVVPSAWPTDENERTVRDRVNSGHWRRHRRQ</sequence>
<evidence type="ECO:0000256" key="5">
    <source>
        <dbReference type="SAM" id="MobiDB-lite"/>
    </source>
</evidence>
<feature type="region of interest" description="Disordered" evidence="5">
    <location>
        <begin position="355"/>
        <end position="376"/>
    </location>
</feature>
<dbReference type="PANTHER" id="PTHR14226:SF10">
    <property type="entry name" value="TRIACYLGLYCEROL LIPASE 4-RELATED"/>
    <property type="match status" value="1"/>
</dbReference>
<accession>A0A7S2JDL7</accession>
<dbReference type="Pfam" id="PF01734">
    <property type="entry name" value="Patatin"/>
    <property type="match status" value="1"/>
</dbReference>
<gene>
    <name evidence="7" type="ORF">CBRE1094_LOCUS42868</name>
</gene>
<feature type="region of interest" description="Disordered" evidence="5">
    <location>
        <begin position="1"/>
        <end position="21"/>
    </location>
</feature>
<dbReference type="InterPro" id="IPR016035">
    <property type="entry name" value="Acyl_Trfase/lysoPLipase"/>
</dbReference>
<dbReference type="PROSITE" id="PS51635">
    <property type="entry name" value="PNPLA"/>
    <property type="match status" value="1"/>
</dbReference>
<evidence type="ECO:0000256" key="1">
    <source>
        <dbReference type="ARBA" id="ARBA00022801"/>
    </source>
</evidence>
<evidence type="ECO:0000256" key="3">
    <source>
        <dbReference type="ARBA" id="ARBA00023098"/>
    </source>
</evidence>
<reference evidence="7" key="1">
    <citation type="submission" date="2021-01" db="EMBL/GenBank/DDBJ databases">
        <authorList>
            <person name="Corre E."/>
            <person name="Pelletier E."/>
            <person name="Niang G."/>
            <person name="Scheremetjew M."/>
            <person name="Finn R."/>
            <person name="Kale V."/>
            <person name="Holt S."/>
            <person name="Cochrane G."/>
            <person name="Meng A."/>
            <person name="Brown T."/>
            <person name="Cohen L."/>
        </authorList>
    </citation>
    <scope>NUCLEOTIDE SEQUENCE</scope>
    <source>
        <strain evidence="7">UTEX LB 985</strain>
    </source>
</reference>
<keyword evidence="1" id="KW-0378">Hydrolase</keyword>
<comment type="caution">
    <text evidence="4">Lacks conserved residue(s) required for the propagation of feature annotation.</text>
</comment>
<evidence type="ECO:0000313" key="7">
    <source>
        <dbReference type="EMBL" id="CAD9544906.1"/>
    </source>
</evidence>
<evidence type="ECO:0000256" key="4">
    <source>
        <dbReference type="PROSITE-ProRule" id="PRU01161"/>
    </source>
</evidence>
<dbReference type="GO" id="GO:0016298">
    <property type="term" value="F:lipase activity"/>
    <property type="evidence" value="ECO:0007669"/>
    <property type="project" value="UniProtKB-ARBA"/>
</dbReference>
<evidence type="ECO:0000259" key="6">
    <source>
        <dbReference type="PROSITE" id="PS51635"/>
    </source>
</evidence>
<keyword evidence="3" id="KW-0443">Lipid metabolism</keyword>
<dbReference type="SUPFAM" id="SSF52151">
    <property type="entry name" value="FabD/lysophospholipase-like"/>
    <property type="match status" value="1"/>
</dbReference>
<organism evidence="7">
    <name type="scientific">Haptolina brevifila</name>
    <dbReference type="NCBI Taxonomy" id="156173"/>
    <lineage>
        <taxon>Eukaryota</taxon>
        <taxon>Haptista</taxon>
        <taxon>Haptophyta</taxon>
        <taxon>Prymnesiophyceae</taxon>
        <taxon>Prymnesiales</taxon>
        <taxon>Prymnesiaceae</taxon>
        <taxon>Haptolina</taxon>
    </lineage>
</organism>
<dbReference type="InterPro" id="IPR050301">
    <property type="entry name" value="NTE"/>
</dbReference>